<protein>
    <submittedName>
        <fullName evidence="2">Major facilitator superfamily transporter</fullName>
    </submittedName>
</protein>
<dbReference type="InterPro" id="IPR052524">
    <property type="entry name" value="MFS_Cyanate_Porter"/>
</dbReference>
<dbReference type="PANTHER" id="PTHR23523:SF2">
    <property type="entry name" value="2-NITROIMIDAZOLE TRANSPORTER"/>
    <property type="match status" value="1"/>
</dbReference>
<feature type="transmembrane region" description="Helical" evidence="1">
    <location>
        <begin position="350"/>
        <end position="369"/>
    </location>
</feature>
<feature type="transmembrane region" description="Helical" evidence="1">
    <location>
        <begin position="59"/>
        <end position="82"/>
    </location>
</feature>
<organism evidence="2 3">
    <name type="scientific">Mycolicibacterium tokaiense</name>
    <dbReference type="NCBI Taxonomy" id="39695"/>
    <lineage>
        <taxon>Bacteria</taxon>
        <taxon>Bacillati</taxon>
        <taxon>Actinomycetota</taxon>
        <taxon>Actinomycetes</taxon>
        <taxon>Mycobacteriales</taxon>
        <taxon>Mycobacteriaceae</taxon>
        <taxon>Mycolicibacterium</taxon>
    </lineage>
</organism>
<keyword evidence="1" id="KW-0472">Membrane</keyword>
<feature type="transmembrane region" description="Helical" evidence="1">
    <location>
        <begin position="178"/>
        <end position="200"/>
    </location>
</feature>
<feature type="transmembrane region" description="Helical" evidence="1">
    <location>
        <begin position="21"/>
        <end position="39"/>
    </location>
</feature>
<accession>A0A378T728</accession>
<feature type="transmembrane region" description="Helical" evidence="1">
    <location>
        <begin position="381"/>
        <end position="401"/>
    </location>
</feature>
<sequence length="406" mass="41572">MKQADDQDVSSADFRDNPVSVVAGGALLAVAVVLTALNLRPAVTSVAPLLGEMRVEFGVTATWAGLLTTLPALCFAAAGLAAPRLSARIGLGRTVSLSLLIIAAGLLIRVAGGSTVVLGASLVACAGIALVNVLIPVVIKGSFPARIGLMTGIYTAALQAGGALGSAVTPGLEGPLGGWRPALAVWAALALIALAVWVPVSRRHGAAWVRRIEHAEPPRSLLRNRLAWTVTVFFGCQAFMAYIVMGWLPEVFIDNGVPKVQAGVLVGLASLIGVPIALVVAPMAARRGSQSGWIVGLGLFGVVGILGVMLAPAAQPVLWSVLIGIGQSVFALAIAVIALRARTAEETAQLSGMAQGLGYLIAGTGPLLFGVLHDVSGGWTVPWTLFLVVYAVQMATGAVAGRNRYV</sequence>
<evidence type="ECO:0000313" key="2">
    <source>
        <dbReference type="EMBL" id="STZ56632.1"/>
    </source>
</evidence>
<dbReference type="InterPro" id="IPR036259">
    <property type="entry name" value="MFS_trans_sf"/>
</dbReference>
<dbReference type="AlphaFoldDB" id="A0A378T728"/>
<dbReference type="EMBL" id="UGQT01000001">
    <property type="protein sequence ID" value="STZ56632.1"/>
    <property type="molecule type" value="Genomic_DNA"/>
</dbReference>
<feature type="transmembrane region" description="Helical" evidence="1">
    <location>
        <begin position="260"/>
        <end position="281"/>
    </location>
</feature>
<reference evidence="2 3" key="1">
    <citation type="submission" date="2018-06" db="EMBL/GenBank/DDBJ databases">
        <authorList>
            <consortium name="Pathogen Informatics"/>
            <person name="Doyle S."/>
        </authorList>
    </citation>
    <scope>NUCLEOTIDE SEQUENCE [LARGE SCALE GENOMIC DNA]</scope>
    <source>
        <strain evidence="2 3">NCTC10821</strain>
    </source>
</reference>
<feature type="transmembrane region" description="Helical" evidence="1">
    <location>
        <begin position="226"/>
        <end position="248"/>
    </location>
</feature>
<keyword evidence="1" id="KW-1133">Transmembrane helix</keyword>
<feature type="transmembrane region" description="Helical" evidence="1">
    <location>
        <begin position="118"/>
        <end position="139"/>
    </location>
</feature>
<gene>
    <name evidence="2" type="primary">yeaN_1</name>
    <name evidence="2" type="ORF">NCTC10821_00125</name>
</gene>
<proteinExistence type="predicted"/>
<dbReference type="SUPFAM" id="SSF103473">
    <property type="entry name" value="MFS general substrate transporter"/>
    <property type="match status" value="1"/>
</dbReference>
<feature type="transmembrane region" description="Helical" evidence="1">
    <location>
        <begin position="151"/>
        <end position="172"/>
    </location>
</feature>
<dbReference type="InterPro" id="IPR011701">
    <property type="entry name" value="MFS"/>
</dbReference>
<feature type="transmembrane region" description="Helical" evidence="1">
    <location>
        <begin position="293"/>
        <end position="311"/>
    </location>
</feature>
<dbReference type="CDD" id="cd17339">
    <property type="entry name" value="MFS_NIMT_CynX_like"/>
    <property type="match status" value="1"/>
</dbReference>
<dbReference type="Pfam" id="PF07690">
    <property type="entry name" value="MFS_1"/>
    <property type="match status" value="1"/>
</dbReference>
<feature type="transmembrane region" description="Helical" evidence="1">
    <location>
        <begin position="317"/>
        <end position="338"/>
    </location>
</feature>
<feature type="transmembrane region" description="Helical" evidence="1">
    <location>
        <begin position="94"/>
        <end position="112"/>
    </location>
</feature>
<dbReference type="PANTHER" id="PTHR23523">
    <property type="match status" value="1"/>
</dbReference>
<dbReference type="Gene3D" id="1.20.1250.20">
    <property type="entry name" value="MFS general substrate transporter like domains"/>
    <property type="match status" value="1"/>
</dbReference>
<dbReference type="GO" id="GO:0022857">
    <property type="term" value="F:transmembrane transporter activity"/>
    <property type="evidence" value="ECO:0007669"/>
    <property type="project" value="InterPro"/>
</dbReference>
<evidence type="ECO:0000313" key="3">
    <source>
        <dbReference type="Proteomes" id="UP000254978"/>
    </source>
</evidence>
<dbReference type="RefSeq" id="WP_115277146.1">
    <property type="nucleotide sequence ID" value="NZ_AP022600.1"/>
</dbReference>
<dbReference type="OrthoDB" id="5317164at2"/>
<dbReference type="Proteomes" id="UP000254978">
    <property type="component" value="Unassembled WGS sequence"/>
</dbReference>
<evidence type="ECO:0000256" key="1">
    <source>
        <dbReference type="SAM" id="Phobius"/>
    </source>
</evidence>
<keyword evidence="1" id="KW-0812">Transmembrane</keyword>
<name>A0A378T728_9MYCO</name>
<keyword evidence="3" id="KW-1185">Reference proteome</keyword>